<dbReference type="InterPro" id="IPR009471">
    <property type="entry name" value="Ten_N"/>
</dbReference>
<evidence type="ECO:0000313" key="4">
    <source>
        <dbReference type="Proteomes" id="UP001145742"/>
    </source>
</evidence>
<dbReference type="Pfam" id="PF06484">
    <property type="entry name" value="Ten_N"/>
    <property type="match status" value="1"/>
</dbReference>
<evidence type="ECO:0000256" key="1">
    <source>
        <dbReference type="SAM" id="MobiDB-lite"/>
    </source>
</evidence>
<sequence length="183" mass="20204">MSGHAQGSVLGPVLFKFVIGVVDEGIECTLSQFPDNAKLGWSATLWRVGWSRGPPMPSSSSSPSVTEHLHSPPPSPNLHDNQRWLLSNNASQPVQDSDTDEDYTASSYLVQTDTNPVSVPGHGTKITPVIFQMTLSNIYISRKWEIAAKAFRDKKEEPRPIISPQIVAFVAFEEQSPPHLLYH</sequence>
<dbReference type="EMBL" id="WHWB01032830">
    <property type="protein sequence ID" value="KAJ7423481.1"/>
    <property type="molecule type" value="Genomic_DNA"/>
</dbReference>
<protein>
    <recommendedName>
        <fullName evidence="2">Teneurin N-terminal domain-containing protein</fullName>
    </recommendedName>
</protein>
<keyword evidence="4" id="KW-1185">Reference proteome</keyword>
<comment type="caution">
    <text evidence="3">The sequence shown here is derived from an EMBL/GenBank/DDBJ whole genome shotgun (WGS) entry which is preliminary data.</text>
</comment>
<gene>
    <name evidence="3" type="ORF">WISP_33793</name>
</gene>
<feature type="domain" description="Teneurin N-terminal" evidence="2">
    <location>
        <begin position="52"/>
        <end position="121"/>
    </location>
</feature>
<feature type="region of interest" description="Disordered" evidence="1">
    <location>
        <begin position="56"/>
        <end position="82"/>
    </location>
</feature>
<reference evidence="3" key="1">
    <citation type="submission" date="2019-10" db="EMBL/GenBank/DDBJ databases">
        <authorList>
            <person name="Soares A.E.R."/>
            <person name="Aleixo A."/>
            <person name="Schneider P."/>
            <person name="Miyaki C.Y."/>
            <person name="Schneider M.P."/>
            <person name="Mello C."/>
            <person name="Vasconcelos A.T.R."/>
        </authorList>
    </citation>
    <scope>NUCLEOTIDE SEQUENCE</scope>
    <source>
        <tissue evidence="3">Muscle</tissue>
    </source>
</reference>
<name>A0ABQ9DNU9_9PASS</name>
<evidence type="ECO:0000313" key="3">
    <source>
        <dbReference type="EMBL" id="KAJ7423481.1"/>
    </source>
</evidence>
<accession>A0ABQ9DNU9</accession>
<organism evidence="3 4">
    <name type="scientific">Willisornis vidua</name>
    <name type="common">Xingu scale-backed antbird</name>
    <dbReference type="NCBI Taxonomy" id="1566151"/>
    <lineage>
        <taxon>Eukaryota</taxon>
        <taxon>Metazoa</taxon>
        <taxon>Chordata</taxon>
        <taxon>Craniata</taxon>
        <taxon>Vertebrata</taxon>
        <taxon>Euteleostomi</taxon>
        <taxon>Archelosauria</taxon>
        <taxon>Archosauria</taxon>
        <taxon>Dinosauria</taxon>
        <taxon>Saurischia</taxon>
        <taxon>Theropoda</taxon>
        <taxon>Coelurosauria</taxon>
        <taxon>Aves</taxon>
        <taxon>Neognathae</taxon>
        <taxon>Neoaves</taxon>
        <taxon>Telluraves</taxon>
        <taxon>Australaves</taxon>
        <taxon>Passeriformes</taxon>
        <taxon>Thamnophilidae</taxon>
        <taxon>Willisornis</taxon>
    </lineage>
</organism>
<proteinExistence type="predicted"/>
<evidence type="ECO:0000259" key="2">
    <source>
        <dbReference type="Pfam" id="PF06484"/>
    </source>
</evidence>
<dbReference type="Proteomes" id="UP001145742">
    <property type="component" value="Unassembled WGS sequence"/>
</dbReference>